<comment type="caution">
    <text evidence="1">The sequence shown here is derived from an EMBL/GenBank/DDBJ whole genome shotgun (WGS) entry which is preliminary data.</text>
</comment>
<name>A0ABP7K5L3_9ACTN</name>
<sequence length="46" mass="4594">MGRPAAAGAVRGVVSERAAETRKGELAAEGRANVTAVKVPIFGGKS</sequence>
<organism evidence="1 2">
    <name type="scientific">Streptomyces lannensis</name>
    <dbReference type="NCBI Taxonomy" id="766498"/>
    <lineage>
        <taxon>Bacteria</taxon>
        <taxon>Bacillati</taxon>
        <taxon>Actinomycetota</taxon>
        <taxon>Actinomycetes</taxon>
        <taxon>Kitasatosporales</taxon>
        <taxon>Streptomycetaceae</taxon>
        <taxon>Streptomyces</taxon>
    </lineage>
</organism>
<accession>A0ABP7K5L3</accession>
<dbReference type="EMBL" id="BAAAZA010000008">
    <property type="protein sequence ID" value="GAA3865855.1"/>
    <property type="molecule type" value="Genomic_DNA"/>
</dbReference>
<keyword evidence="2" id="KW-1185">Reference proteome</keyword>
<evidence type="ECO:0000313" key="1">
    <source>
        <dbReference type="EMBL" id="GAA3865855.1"/>
    </source>
</evidence>
<dbReference type="Proteomes" id="UP001501563">
    <property type="component" value="Unassembled WGS sequence"/>
</dbReference>
<evidence type="ECO:0000313" key="2">
    <source>
        <dbReference type="Proteomes" id="UP001501563"/>
    </source>
</evidence>
<gene>
    <name evidence="1" type="ORF">GCM10022207_32840</name>
</gene>
<protein>
    <submittedName>
        <fullName evidence="1">Uncharacterized protein</fullName>
    </submittedName>
</protein>
<reference evidence="2" key="1">
    <citation type="journal article" date="2019" name="Int. J. Syst. Evol. Microbiol.">
        <title>The Global Catalogue of Microorganisms (GCM) 10K type strain sequencing project: providing services to taxonomists for standard genome sequencing and annotation.</title>
        <authorList>
            <consortium name="The Broad Institute Genomics Platform"/>
            <consortium name="The Broad Institute Genome Sequencing Center for Infectious Disease"/>
            <person name="Wu L."/>
            <person name="Ma J."/>
        </authorList>
    </citation>
    <scope>NUCLEOTIDE SEQUENCE [LARGE SCALE GENOMIC DNA]</scope>
    <source>
        <strain evidence="2">JCM 16578</strain>
    </source>
</reference>
<proteinExistence type="predicted"/>